<protein>
    <submittedName>
        <fullName evidence="3">HEAT repeat protein</fullName>
    </submittedName>
</protein>
<keyword evidence="4" id="KW-1185">Reference proteome</keyword>
<proteinExistence type="predicted"/>
<sequence length="513" mass="51745">MVKVRVEALDLLAERGTEADLPALGKAARDPAPEVRRAAALAIGRRQASAASDLLGELLADPDGTVQAMAVAGLARAKGPKARAHLLAAYGRRPPEVRAAILAALEGKGMSAAEVIHAEAERIWSRNFEALRRGGPGERVGAAEELGRSGRPAVVRLLGPILADDSAMVAAGAARGLGMAGDPAAVPLLLALLQDQSPPVRESAVSALGRLADPAALEALAELARSRTHIASVASQALVRIPGSGDSSCAAALVSSSPEDAALLASHARAEGAVCDPAPLAVVIAKGGAAAVPAIAVARELGARQLVPSILALAQDGKEDLPTRLAAIEGVGALGDEKDRQALRPIAAAEVDVAPGEGVDPSPAAGDDGSAPTGGGAAGVVPVDGRLDDLLRKVGANRSAAAQERGDDGSAAAELRSAGERLRAAALRAIEGAPGTTPARVSQAATQPANARARLFDERPEARSGAARRLAETPDQEARRMLAALAAEDYYREVRVAAAAALEKLGPEPAAAP</sequence>
<organism evidence="3 4">
    <name type="scientific">Vulgatibacter incomptus</name>
    <dbReference type="NCBI Taxonomy" id="1391653"/>
    <lineage>
        <taxon>Bacteria</taxon>
        <taxon>Pseudomonadati</taxon>
        <taxon>Myxococcota</taxon>
        <taxon>Myxococcia</taxon>
        <taxon>Myxococcales</taxon>
        <taxon>Cystobacterineae</taxon>
        <taxon>Vulgatibacteraceae</taxon>
        <taxon>Vulgatibacter</taxon>
    </lineage>
</organism>
<evidence type="ECO:0000313" key="3">
    <source>
        <dbReference type="EMBL" id="AKU90543.1"/>
    </source>
</evidence>
<dbReference type="InterPro" id="IPR021133">
    <property type="entry name" value="HEAT_type_2"/>
</dbReference>
<dbReference type="PANTHER" id="PTHR12697:SF5">
    <property type="entry name" value="DEOXYHYPUSINE HYDROXYLASE"/>
    <property type="match status" value="1"/>
</dbReference>
<evidence type="ECO:0000256" key="1">
    <source>
        <dbReference type="ARBA" id="ARBA00045876"/>
    </source>
</evidence>
<dbReference type="EMBL" id="CP012332">
    <property type="protein sequence ID" value="AKU90543.1"/>
    <property type="molecule type" value="Genomic_DNA"/>
</dbReference>
<dbReference type="InterPro" id="IPR004155">
    <property type="entry name" value="PBS_lyase_HEAT"/>
</dbReference>
<dbReference type="InterPro" id="IPR016024">
    <property type="entry name" value="ARM-type_fold"/>
</dbReference>
<comment type="function">
    <text evidence="1">Catalyzes the hydroxylation of the N(6)-(4-aminobutyl)-L-lysine intermediate produced by deoxyhypusine synthase/DHPS on a critical lysine of the eukaryotic translation initiation factor 5A/eIF-5A. This is the second step of the post-translational modification of that lysine into an unusual amino acid residue named hypusine. Hypusination is unique to mature eIF-5A factor and is essential for its function.</text>
</comment>
<gene>
    <name evidence="3" type="ORF">AKJ08_0930</name>
</gene>
<dbReference type="SMART" id="SM00567">
    <property type="entry name" value="EZ_HEAT"/>
    <property type="match status" value="6"/>
</dbReference>
<dbReference type="SUPFAM" id="SSF48371">
    <property type="entry name" value="ARM repeat"/>
    <property type="match status" value="1"/>
</dbReference>
<feature type="region of interest" description="Disordered" evidence="2">
    <location>
        <begin position="351"/>
        <end position="382"/>
    </location>
</feature>
<evidence type="ECO:0000256" key="2">
    <source>
        <dbReference type="SAM" id="MobiDB-lite"/>
    </source>
</evidence>
<dbReference type="Gene3D" id="1.25.10.10">
    <property type="entry name" value="Leucine-rich Repeat Variant"/>
    <property type="match status" value="2"/>
</dbReference>
<dbReference type="PANTHER" id="PTHR12697">
    <property type="entry name" value="PBS LYASE HEAT-LIKE PROTEIN"/>
    <property type="match status" value="1"/>
</dbReference>
<dbReference type="GO" id="GO:0016491">
    <property type="term" value="F:oxidoreductase activity"/>
    <property type="evidence" value="ECO:0007669"/>
    <property type="project" value="TreeGrafter"/>
</dbReference>
<reference evidence="3 4" key="1">
    <citation type="submission" date="2015-08" db="EMBL/GenBank/DDBJ databases">
        <authorList>
            <person name="Babu N.S."/>
            <person name="Beckwith C.J."/>
            <person name="Beseler K.G."/>
            <person name="Brison A."/>
            <person name="Carone J.V."/>
            <person name="Caskin T.P."/>
            <person name="Diamond M."/>
            <person name="Durham M.E."/>
            <person name="Foxe J.M."/>
            <person name="Go M."/>
            <person name="Henderson B.A."/>
            <person name="Jones I.B."/>
            <person name="McGettigan J.A."/>
            <person name="Micheletti S.J."/>
            <person name="Nasrallah M.E."/>
            <person name="Ortiz D."/>
            <person name="Piller C.R."/>
            <person name="Privatt S.R."/>
            <person name="Schneider S.L."/>
            <person name="Sharp S."/>
            <person name="Smith T.C."/>
            <person name="Stanton J.D."/>
            <person name="Ullery H.E."/>
            <person name="Wilson R.J."/>
            <person name="Serrano M.G."/>
            <person name="Buck G."/>
            <person name="Lee V."/>
            <person name="Wang Y."/>
            <person name="Carvalho R."/>
            <person name="Voegtly L."/>
            <person name="Shi R."/>
            <person name="Duckworth R."/>
            <person name="Johnson A."/>
            <person name="Loviza R."/>
            <person name="Walstead R."/>
            <person name="Shah Z."/>
            <person name="Kiflezghi M."/>
            <person name="Wade K."/>
            <person name="Ball S.L."/>
            <person name="Bradley K.W."/>
            <person name="Asai D.J."/>
            <person name="Bowman C.A."/>
            <person name="Russell D.A."/>
            <person name="Pope W.H."/>
            <person name="Jacobs-Sera D."/>
            <person name="Hendrix R.W."/>
            <person name="Hatfull G.F."/>
        </authorList>
    </citation>
    <scope>NUCLEOTIDE SEQUENCE [LARGE SCALE GENOMIC DNA]</scope>
    <source>
        <strain evidence="3 4">DSM 27710</strain>
    </source>
</reference>
<dbReference type="Proteomes" id="UP000055590">
    <property type="component" value="Chromosome"/>
</dbReference>
<name>A0A0K1PAH6_9BACT</name>
<accession>A0A0K1PAH6</accession>
<dbReference type="Pfam" id="PF13646">
    <property type="entry name" value="HEAT_2"/>
    <property type="match status" value="2"/>
</dbReference>
<dbReference type="InterPro" id="IPR011989">
    <property type="entry name" value="ARM-like"/>
</dbReference>
<dbReference type="STRING" id="1391653.AKJ08_0930"/>
<dbReference type="KEGG" id="vin:AKJ08_0930"/>
<dbReference type="AlphaFoldDB" id="A0A0K1PAH6"/>
<dbReference type="PROSITE" id="PS50077">
    <property type="entry name" value="HEAT_REPEAT"/>
    <property type="match status" value="2"/>
</dbReference>
<evidence type="ECO:0000313" key="4">
    <source>
        <dbReference type="Proteomes" id="UP000055590"/>
    </source>
</evidence>